<dbReference type="SUPFAM" id="SSF57667">
    <property type="entry name" value="beta-beta-alpha zinc fingers"/>
    <property type="match status" value="1"/>
</dbReference>
<evidence type="ECO:0000256" key="10">
    <source>
        <dbReference type="SAM" id="MobiDB-lite"/>
    </source>
</evidence>
<reference evidence="12 13" key="1">
    <citation type="submission" date="2024-05" db="EMBL/GenBank/DDBJ databases">
        <title>Genetic variation in Jamaican populations of the coffee berry borer (Hypothenemus hampei).</title>
        <authorList>
            <person name="Errbii M."/>
            <person name="Myrie A."/>
        </authorList>
    </citation>
    <scope>NUCLEOTIDE SEQUENCE [LARGE SCALE GENOMIC DNA]</scope>
    <source>
        <strain evidence="12">JA-Hopewell-2020-01-JO</strain>
        <tissue evidence="12">Whole body</tissue>
    </source>
</reference>
<evidence type="ECO:0000313" key="12">
    <source>
        <dbReference type="EMBL" id="KAL1514208.1"/>
    </source>
</evidence>
<proteinExistence type="predicted"/>
<keyword evidence="5" id="KW-0805">Transcription regulation</keyword>
<feature type="compositionally biased region" description="Basic and acidic residues" evidence="10">
    <location>
        <begin position="69"/>
        <end position="87"/>
    </location>
</feature>
<accession>A0ABD1F9C7</accession>
<feature type="compositionally biased region" description="Low complexity" evidence="10">
    <location>
        <begin position="104"/>
        <end position="114"/>
    </location>
</feature>
<gene>
    <name evidence="12" type="ORF">ABEB36_003500</name>
</gene>
<keyword evidence="3 9" id="KW-0863">Zinc-finger</keyword>
<keyword evidence="4" id="KW-0862">Zinc</keyword>
<organism evidence="12 13">
    <name type="scientific">Hypothenemus hampei</name>
    <name type="common">Coffee berry borer</name>
    <dbReference type="NCBI Taxonomy" id="57062"/>
    <lineage>
        <taxon>Eukaryota</taxon>
        <taxon>Metazoa</taxon>
        <taxon>Ecdysozoa</taxon>
        <taxon>Arthropoda</taxon>
        <taxon>Hexapoda</taxon>
        <taxon>Insecta</taxon>
        <taxon>Pterygota</taxon>
        <taxon>Neoptera</taxon>
        <taxon>Endopterygota</taxon>
        <taxon>Coleoptera</taxon>
        <taxon>Polyphaga</taxon>
        <taxon>Cucujiformia</taxon>
        <taxon>Curculionidae</taxon>
        <taxon>Scolytinae</taxon>
        <taxon>Hypothenemus</taxon>
    </lineage>
</organism>
<evidence type="ECO:0000313" key="13">
    <source>
        <dbReference type="Proteomes" id="UP001566132"/>
    </source>
</evidence>
<feature type="region of interest" description="Disordered" evidence="10">
    <location>
        <begin position="47"/>
        <end position="114"/>
    </location>
</feature>
<name>A0ABD1F9C7_HYPHA</name>
<keyword evidence="13" id="KW-1185">Reference proteome</keyword>
<dbReference type="PANTHER" id="PTHR46481">
    <property type="entry name" value="ZINC FINGER BED DOMAIN-CONTAINING PROTEIN 4"/>
    <property type="match status" value="1"/>
</dbReference>
<comment type="subcellular location">
    <subcellularLocation>
        <location evidence="1">Nucleus</location>
    </subcellularLocation>
</comment>
<evidence type="ECO:0000256" key="5">
    <source>
        <dbReference type="ARBA" id="ARBA00023015"/>
    </source>
</evidence>
<dbReference type="Proteomes" id="UP001566132">
    <property type="component" value="Unassembled WGS sequence"/>
</dbReference>
<evidence type="ECO:0000256" key="7">
    <source>
        <dbReference type="ARBA" id="ARBA00023163"/>
    </source>
</evidence>
<evidence type="ECO:0000256" key="1">
    <source>
        <dbReference type="ARBA" id="ARBA00004123"/>
    </source>
</evidence>
<evidence type="ECO:0000256" key="2">
    <source>
        <dbReference type="ARBA" id="ARBA00022723"/>
    </source>
</evidence>
<dbReference type="InterPro" id="IPR012337">
    <property type="entry name" value="RNaseH-like_sf"/>
</dbReference>
<dbReference type="PROSITE" id="PS50808">
    <property type="entry name" value="ZF_BED"/>
    <property type="match status" value="1"/>
</dbReference>
<evidence type="ECO:0000256" key="4">
    <source>
        <dbReference type="ARBA" id="ARBA00022833"/>
    </source>
</evidence>
<dbReference type="SUPFAM" id="SSF53098">
    <property type="entry name" value="Ribonuclease H-like"/>
    <property type="match status" value="1"/>
</dbReference>
<protein>
    <recommendedName>
        <fullName evidence="11">BED-type domain-containing protein</fullName>
    </recommendedName>
</protein>
<feature type="domain" description="BED-type" evidence="11">
    <location>
        <begin position="4"/>
        <end position="53"/>
    </location>
</feature>
<dbReference type="EMBL" id="JBDJPC010000002">
    <property type="protein sequence ID" value="KAL1514208.1"/>
    <property type="molecule type" value="Genomic_DNA"/>
</dbReference>
<evidence type="ECO:0000256" key="8">
    <source>
        <dbReference type="ARBA" id="ARBA00023242"/>
    </source>
</evidence>
<keyword evidence="6" id="KW-0238">DNA-binding</keyword>
<evidence type="ECO:0000256" key="3">
    <source>
        <dbReference type="ARBA" id="ARBA00022771"/>
    </source>
</evidence>
<dbReference type="AlphaFoldDB" id="A0ABD1F9C7"/>
<evidence type="ECO:0000256" key="6">
    <source>
        <dbReference type="ARBA" id="ARBA00023125"/>
    </source>
</evidence>
<dbReference type="GO" id="GO:0008270">
    <property type="term" value="F:zinc ion binding"/>
    <property type="evidence" value="ECO:0007669"/>
    <property type="project" value="UniProtKB-KW"/>
</dbReference>
<evidence type="ECO:0000259" key="11">
    <source>
        <dbReference type="PROSITE" id="PS50808"/>
    </source>
</evidence>
<dbReference type="SMART" id="SM00614">
    <property type="entry name" value="ZnF_BED"/>
    <property type="match status" value="1"/>
</dbReference>
<dbReference type="GO" id="GO:0005634">
    <property type="term" value="C:nucleus"/>
    <property type="evidence" value="ECO:0007669"/>
    <property type="project" value="UniProtKB-SubCell"/>
</dbReference>
<dbReference type="GO" id="GO:0003677">
    <property type="term" value="F:DNA binding"/>
    <property type="evidence" value="ECO:0007669"/>
    <property type="project" value="UniProtKB-KW"/>
</dbReference>
<dbReference type="PANTHER" id="PTHR46481:SF10">
    <property type="entry name" value="ZINC FINGER BED DOMAIN-CONTAINING PROTEIN 39"/>
    <property type="match status" value="1"/>
</dbReference>
<comment type="caution">
    <text evidence="12">The sequence shown here is derived from an EMBL/GenBank/DDBJ whole genome shotgun (WGS) entry which is preliminary data.</text>
</comment>
<dbReference type="InterPro" id="IPR003656">
    <property type="entry name" value="Znf_BED"/>
</dbReference>
<evidence type="ECO:0000256" key="9">
    <source>
        <dbReference type="PROSITE-ProRule" id="PRU00027"/>
    </source>
</evidence>
<keyword evidence="8" id="KW-0539">Nucleus</keyword>
<sequence length="616" mass="70739">MPRQIYSNVWDCYIKIGGGGQCKLCGKEIKSCGNTTNLRNHLIRKHHIVKKRGKSDMKKSDVSNATMSKEVHKVDSLERENVTKEDSESFEMSQTDRRSPTPTPSNSSTCSTLSQKRIDHVFSEIRSVQDGGEKYSQITNEILFMIVKDNLPLNTSEKAGFQHFMKKVLPHFKIPGRTAITHLLDTKFDVLHNIIKDHLYNVKCLSVTADVWTDNLNTQSFLGATGHYIHNGKFVNIFLCLEELDEKHTADFLKEKLLENFRKWNIDILKIKALVTDNGANITKACEQIVQKSKHLPCFSHTLNLVAIKIVEEENVNLLIGSVKNIVRFFKHSVVAADELRKLSTLKLISSVPTRWHSTYHMLERFLRLRTEIGIVLLKFPKGPTMLTGFELQEIDEIIQLLRPLEMVSTEMSGDHYVTCSKVIPIVNILQQQVIDLNLQTERAESLKTSLLEELNKRFGKVEEVGVLAIATVLDPRFKRLHFKNPLALSNAISKIKQFLENRKDSIWKYHHQLVSTSSYVQQSDPENSELKHYLSQKVVDIHEDPIVFWKNHKLIYPTLSCLAYEYLCIVATSVPSERLFSKAGVIMESHRNRLLGTRLSKILFLNYLPEEDWHL</sequence>
<keyword evidence="7" id="KW-0804">Transcription</keyword>
<dbReference type="InterPro" id="IPR008906">
    <property type="entry name" value="HATC_C_dom"/>
</dbReference>
<keyword evidence="2" id="KW-0479">Metal-binding</keyword>
<dbReference type="InterPro" id="IPR052035">
    <property type="entry name" value="ZnF_BED_domain_contain"/>
</dbReference>
<dbReference type="Pfam" id="PF05699">
    <property type="entry name" value="Dimer_Tnp_hAT"/>
    <property type="match status" value="1"/>
</dbReference>
<dbReference type="Pfam" id="PF02892">
    <property type="entry name" value="zf-BED"/>
    <property type="match status" value="1"/>
</dbReference>
<dbReference type="InterPro" id="IPR036236">
    <property type="entry name" value="Znf_C2H2_sf"/>
</dbReference>
<dbReference type="GO" id="GO:0009791">
    <property type="term" value="P:post-embryonic development"/>
    <property type="evidence" value="ECO:0007669"/>
    <property type="project" value="UniProtKB-ARBA"/>
</dbReference>